<feature type="region of interest" description="Disordered" evidence="1">
    <location>
        <begin position="213"/>
        <end position="249"/>
    </location>
</feature>
<proteinExistence type="predicted"/>
<protein>
    <submittedName>
        <fullName evidence="2">Uncharacterized protein</fullName>
    </submittedName>
</protein>
<feature type="compositionally biased region" description="Polar residues" evidence="1">
    <location>
        <begin position="237"/>
        <end position="249"/>
    </location>
</feature>
<evidence type="ECO:0000313" key="3">
    <source>
        <dbReference type="Proteomes" id="UP001164746"/>
    </source>
</evidence>
<dbReference type="Proteomes" id="UP001164746">
    <property type="component" value="Chromosome 2"/>
</dbReference>
<gene>
    <name evidence="2" type="ORF">MAR_028892</name>
</gene>
<keyword evidence="3" id="KW-1185">Reference proteome</keyword>
<evidence type="ECO:0000313" key="2">
    <source>
        <dbReference type="EMBL" id="WAQ96202.1"/>
    </source>
</evidence>
<feature type="region of interest" description="Disordered" evidence="1">
    <location>
        <begin position="1"/>
        <end position="26"/>
    </location>
</feature>
<accession>A0ABY7DEX2</accession>
<dbReference type="EMBL" id="CP111013">
    <property type="protein sequence ID" value="WAQ96202.1"/>
    <property type="molecule type" value="Genomic_DNA"/>
</dbReference>
<name>A0ABY7DEX2_MYAAR</name>
<evidence type="ECO:0000256" key="1">
    <source>
        <dbReference type="SAM" id="MobiDB-lite"/>
    </source>
</evidence>
<reference evidence="2" key="1">
    <citation type="submission" date="2022-11" db="EMBL/GenBank/DDBJ databases">
        <title>Centuries of genome instability and evolution in soft-shell clam transmissible cancer (bioRxiv).</title>
        <authorList>
            <person name="Hart S.F.M."/>
            <person name="Yonemitsu M.A."/>
            <person name="Giersch R.M."/>
            <person name="Beal B.F."/>
            <person name="Arriagada G."/>
            <person name="Davis B.W."/>
            <person name="Ostrander E.A."/>
            <person name="Goff S.P."/>
            <person name="Metzger M.J."/>
        </authorList>
    </citation>
    <scope>NUCLEOTIDE SEQUENCE</scope>
    <source>
        <strain evidence="2">MELC-2E11</strain>
        <tissue evidence="2">Siphon/mantle</tissue>
    </source>
</reference>
<sequence length="249" mass="28511">MASDIYVRVTDNEGSEDSPMQNDDEQTKEVVKFLKELRSNLDENRKDLLDNEVKQVTKECKERGEQSLRTISEFMRNFVNVEAVKLGLNLETMKQIIRVFLLCWNKQGLAERIMKEIYDEDENEEPEVDEQMPAEVKGMDNDAINVYAKALSQGWKNLTEGDPVFDELRAEVKMLAEKQHYWNEKSPTSFVQLEKSLDTMRAEGKELGKMLVSGQGAAAANEETRDLGDEAMESPEMDTQTDSYVNFSS</sequence>
<organism evidence="2 3">
    <name type="scientific">Mya arenaria</name>
    <name type="common">Soft-shell clam</name>
    <dbReference type="NCBI Taxonomy" id="6604"/>
    <lineage>
        <taxon>Eukaryota</taxon>
        <taxon>Metazoa</taxon>
        <taxon>Spiralia</taxon>
        <taxon>Lophotrochozoa</taxon>
        <taxon>Mollusca</taxon>
        <taxon>Bivalvia</taxon>
        <taxon>Autobranchia</taxon>
        <taxon>Heteroconchia</taxon>
        <taxon>Euheterodonta</taxon>
        <taxon>Imparidentia</taxon>
        <taxon>Neoheterodontei</taxon>
        <taxon>Myida</taxon>
        <taxon>Myoidea</taxon>
        <taxon>Myidae</taxon>
        <taxon>Mya</taxon>
    </lineage>
</organism>